<evidence type="ECO:0000313" key="2">
    <source>
        <dbReference type="Proteomes" id="UP000824881"/>
    </source>
</evidence>
<accession>A0ACB7JE00</accession>
<dbReference type="Proteomes" id="UP000824881">
    <property type="component" value="Unassembled WGS sequence"/>
</dbReference>
<keyword evidence="2" id="KW-1185">Reference proteome</keyword>
<reference evidence="1 2" key="1">
    <citation type="journal article" date="2021" name="Appl. Environ. Microbiol.">
        <title>Genetic linkage and physical mapping for an oyster mushroom Pleurotus cornucopiae and QTL analysis for the trait cap color.</title>
        <authorList>
            <person name="Zhang Y."/>
            <person name="Gao W."/>
            <person name="Sonnenberg A."/>
            <person name="Chen Q."/>
            <person name="Zhang J."/>
            <person name="Huang C."/>
        </authorList>
    </citation>
    <scope>NUCLEOTIDE SEQUENCE [LARGE SCALE GENOMIC DNA]</scope>
    <source>
        <strain evidence="1">CCMSSC00406</strain>
    </source>
</reference>
<dbReference type="EMBL" id="WQMT02000001">
    <property type="protein sequence ID" value="KAG9227541.1"/>
    <property type="molecule type" value="Genomic_DNA"/>
</dbReference>
<gene>
    <name evidence="1" type="ORF">CCMSSC00406_0000813</name>
</gene>
<evidence type="ECO:0000313" key="1">
    <source>
        <dbReference type="EMBL" id="KAG9227541.1"/>
    </source>
</evidence>
<sequence length="938" mass="104494">MDKLTDDVLQTILDWVEDRATLHTLLSVSRCFYACTEPRLYSSVEFIAKPQTALRPRFHKFQRRIASNSYLASKVKKFTIDLADSNNPPEDFSLHDTLRYLVGLKDLRLKICINSDISITALTKVHCPFFLTKFVWQNPRAGLQALVPFLESQPFIEHLHLVLTTTTINLSPEALPRLKELVVPSSMAMNILPGRKVTHLSLMLVSDNSSFDHAPSLAMEEALAHIEFLGCFASKAEYLLPGIRLMHKLRWLQIMFPAQSNADMLDLLRVVRDRATNLTYMQLSAFFMGSLKGLTTQILESVPPACLVDIGRQGNVVFDRYCAGKHISSVSEDVAPTEREWWWSEAKLRHVLTSKALGSAKGVGPQLLDLLDGLLRISPGSRIKALGTRTHPFIQHSSAAAKPIFLSENDGNPSKKSTFLQLKQSISLPPRPPSSRQPKRAISHSNVVNTDLRSLLADELASRTTQGGGASRRVVSDPFPRRAVALAEPASKPETQPSALLQKVSSRLQNLDPPQRRITPILRPMQTSRNTKFEATPPPPPPPPPPLPIGITRPLPFSTDLLAPQTHRTIHGRITVLQCRSLLVDFRESRHVTHQDEWAVLIIEPNGAQIDVYNMPDMSTPWKLNQLYVSYRLEDLPTAYWKQFNDAAKSVEEIKRRTPQLVLYTPVARCTLWANGPPADIELLFRSYSPSHKLPATIADAVPTMRVRFSRQCRSLEIARYVDTDQGGEWLKKDLIGYKHPADISASDYRALADVERDALAQLSDFLKKCETIENAPVVPVANENNESGDGVLSIPSGSTMRSPLSTVVQSLSGGLIPRPVKTSYQPGQQQIPFKSCYYAQPNDVSLSLASDTDTTTADPRLITLDGPNLSGFLCDTAEPSSDLQTRFIPSIGWCVRYGSRISQGGRFKIMFKDGATLDINVDEDWAEFTDPLGDTSR</sequence>
<comment type="caution">
    <text evidence="1">The sequence shown here is derived from an EMBL/GenBank/DDBJ whole genome shotgun (WGS) entry which is preliminary data.</text>
</comment>
<organism evidence="1 2">
    <name type="scientific">Pleurotus cornucopiae</name>
    <name type="common">Cornucopia mushroom</name>
    <dbReference type="NCBI Taxonomy" id="5321"/>
    <lineage>
        <taxon>Eukaryota</taxon>
        <taxon>Fungi</taxon>
        <taxon>Dikarya</taxon>
        <taxon>Basidiomycota</taxon>
        <taxon>Agaricomycotina</taxon>
        <taxon>Agaricomycetes</taxon>
        <taxon>Agaricomycetidae</taxon>
        <taxon>Agaricales</taxon>
        <taxon>Pleurotineae</taxon>
        <taxon>Pleurotaceae</taxon>
        <taxon>Pleurotus</taxon>
    </lineage>
</organism>
<protein>
    <submittedName>
        <fullName evidence="1">Uncharacterized protein</fullName>
    </submittedName>
</protein>
<name>A0ACB7JE00_PLECO</name>
<proteinExistence type="predicted"/>